<name>A0ACC3SCG9_9PEZI</name>
<dbReference type="EMBL" id="JAMKPW020000023">
    <property type="protein sequence ID" value="KAK8205642.1"/>
    <property type="molecule type" value="Genomic_DNA"/>
</dbReference>
<keyword evidence="2" id="KW-1185">Reference proteome</keyword>
<organism evidence="1 2">
    <name type="scientific">Zalaria obscura</name>
    <dbReference type="NCBI Taxonomy" id="2024903"/>
    <lineage>
        <taxon>Eukaryota</taxon>
        <taxon>Fungi</taxon>
        <taxon>Dikarya</taxon>
        <taxon>Ascomycota</taxon>
        <taxon>Pezizomycotina</taxon>
        <taxon>Dothideomycetes</taxon>
        <taxon>Dothideomycetidae</taxon>
        <taxon>Dothideales</taxon>
        <taxon>Zalariaceae</taxon>
        <taxon>Zalaria</taxon>
    </lineage>
</organism>
<dbReference type="Proteomes" id="UP001320706">
    <property type="component" value="Unassembled WGS sequence"/>
</dbReference>
<comment type="caution">
    <text evidence="1">The sequence shown here is derived from an EMBL/GenBank/DDBJ whole genome shotgun (WGS) entry which is preliminary data.</text>
</comment>
<proteinExistence type="predicted"/>
<gene>
    <name evidence="1" type="ORF">M8818_004818</name>
</gene>
<accession>A0ACC3SCG9</accession>
<reference evidence="1" key="1">
    <citation type="submission" date="2024-02" db="EMBL/GenBank/DDBJ databases">
        <title>Metagenome Assembled Genome of Zalaria obscura JY119.</title>
        <authorList>
            <person name="Vighnesh L."/>
            <person name="Jagadeeshwari U."/>
            <person name="Venkata Ramana C."/>
            <person name="Sasikala C."/>
        </authorList>
    </citation>
    <scope>NUCLEOTIDE SEQUENCE</scope>
    <source>
        <strain evidence="1">JY119</strain>
    </source>
</reference>
<evidence type="ECO:0000313" key="1">
    <source>
        <dbReference type="EMBL" id="KAK8205642.1"/>
    </source>
</evidence>
<protein>
    <submittedName>
        <fullName evidence="1">Uncharacterized protein</fullName>
    </submittedName>
</protein>
<evidence type="ECO:0000313" key="2">
    <source>
        <dbReference type="Proteomes" id="UP001320706"/>
    </source>
</evidence>
<sequence>MPVTVEYPKEEASLHVPARARLRPAAATGGGERRAQPRSQPCRPTAAKMDHSPRGGTLRRCGTQRKLGRSCTHVNNSSLQEHVNVLSGPL</sequence>